<organism evidence="2 3">
    <name type="scientific">Candidatus Niyogibacteria bacterium CG10_big_fil_rev_8_21_14_0_10_42_19</name>
    <dbReference type="NCBI Taxonomy" id="1974725"/>
    <lineage>
        <taxon>Bacteria</taxon>
        <taxon>Candidatus Niyogiibacteriota</taxon>
    </lineage>
</organism>
<feature type="transmembrane region" description="Helical" evidence="1">
    <location>
        <begin position="7"/>
        <end position="27"/>
    </location>
</feature>
<evidence type="ECO:0000313" key="3">
    <source>
        <dbReference type="Proteomes" id="UP000229383"/>
    </source>
</evidence>
<name>A0A2H0TF78_9BACT</name>
<keyword evidence="1" id="KW-0472">Membrane</keyword>
<feature type="transmembrane region" description="Helical" evidence="1">
    <location>
        <begin position="39"/>
        <end position="62"/>
    </location>
</feature>
<keyword evidence="1" id="KW-0812">Transmembrane</keyword>
<sequence>MLRIAGINVFFSATVLFILNAFYPGAFSPFTHFFKGFNFMASILLAAAFMGAGIGLVIEMFLSWKNTKQQITKPPEAKNLQK</sequence>
<keyword evidence="1" id="KW-1133">Transmembrane helix</keyword>
<gene>
    <name evidence="2" type="ORF">COU46_02640</name>
</gene>
<evidence type="ECO:0000256" key="1">
    <source>
        <dbReference type="SAM" id="Phobius"/>
    </source>
</evidence>
<protein>
    <submittedName>
        <fullName evidence="2">Uncharacterized protein</fullName>
    </submittedName>
</protein>
<proteinExistence type="predicted"/>
<dbReference type="EMBL" id="PFCN01000032">
    <property type="protein sequence ID" value="PIR70218.1"/>
    <property type="molecule type" value="Genomic_DNA"/>
</dbReference>
<comment type="caution">
    <text evidence="2">The sequence shown here is derived from an EMBL/GenBank/DDBJ whole genome shotgun (WGS) entry which is preliminary data.</text>
</comment>
<accession>A0A2H0TF78</accession>
<reference evidence="3" key="1">
    <citation type="submission" date="2017-09" db="EMBL/GenBank/DDBJ databases">
        <title>Depth-based differentiation of microbial function through sediment-hosted aquifers and enrichment of novel symbionts in the deep terrestrial subsurface.</title>
        <authorList>
            <person name="Probst A.J."/>
            <person name="Ladd B."/>
            <person name="Jarett J.K."/>
            <person name="Geller-Mcgrath D.E."/>
            <person name="Sieber C.M.K."/>
            <person name="Emerson J.B."/>
            <person name="Anantharaman K."/>
            <person name="Thomas B.C."/>
            <person name="Malmstrom R."/>
            <person name="Stieglmeier M."/>
            <person name="Klingl A."/>
            <person name="Woyke T."/>
            <person name="Ryan C.M."/>
            <person name="Banfield J.F."/>
        </authorList>
    </citation>
    <scope>NUCLEOTIDE SEQUENCE [LARGE SCALE GENOMIC DNA]</scope>
</reference>
<evidence type="ECO:0000313" key="2">
    <source>
        <dbReference type="EMBL" id="PIR70218.1"/>
    </source>
</evidence>
<dbReference type="AlphaFoldDB" id="A0A2H0TF78"/>
<dbReference type="Proteomes" id="UP000229383">
    <property type="component" value="Unassembled WGS sequence"/>
</dbReference>